<dbReference type="GO" id="GO:0005829">
    <property type="term" value="C:cytosol"/>
    <property type="evidence" value="ECO:0007669"/>
    <property type="project" value="TreeGrafter"/>
</dbReference>
<dbReference type="PANTHER" id="PTHR43020:SF2">
    <property type="entry name" value="MITOCHONDRIAL TRNA METHYLTHIOTRANSFERASE CDK5RAP1"/>
    <property type="match status" value="1"/>
</dbReference>
<dbReference type="InterPro" id="IPR058240">
    <property type="entry name" value="rSAM_sf"/>
</dbReference>
<evidence type="ECO:0000313" key="10">
    <source>
        <dbReference type="EMBL" id="GFP33535.1"/>
    </source>
</evidence>
<dbReference type="PROSITE" id="PS51918">
    <property type="entry name" value="RADICAL_SAM"/>
    <property type="match status" value="1"/>
</dbReference>
<dbReference type="Gene3D" id="3.80.30.20">
    <property type="entry name" value="tm_1862 like domain"/>
    <property type="match status" value="1"/>
</dbReference>
<evidence type="ECO:0000256" key="4">
    <source>
        <dbReference type="ARBA" id="ARBA00022723"/>
    </source>
</evidence>
<proteinExistence type="predicted"/>
<keyword evidence="2" id="KW-0004">4Fe-4S</keyword>
<name>A0A6V8PLJ5_9ACTN</name>
<evidence type="ECO:0000256" key="3">
    <source>
        <dbReference type="ARBA" id="ARBA00022691"/>
    </source>
</evidence>
<dbReference type="EC" id="2.8.4.3" evidence="7"/>
<dbReference type="GO" id="GO:0035597">
    <property type="term" value="F:tRNA-2-methylthio-N(6)-dimethylallyladenosine(37) synthase activity"/>
    <property type="evidence" value="ECO:0007669"/>
    <property type="project" value="UniProtKB-EC"/>
</dbReference>
<evidence type="ECO:0000313" key="11">
    <source>
        <dbReference type="Proteomes" id="UP000568877"/>
    </source>
</evidence>
<gene>
    <name evidence="10" type="ORF">HKBW3S42_01872</name>
</gene>
<feature type="domain" description="TRAM" evidence="8">
    <location>
        <begin position="102"/>
        <end position="165"/>
    </location>
</feature>
<evidence type="ECO:0000259" key="8">
    <source>
        <dbReference type="PROSITE" id="PS50926"/>
    </source>
</evidence>
<evidence type="ECO:0000256" key="6">
    <source>
        <dbReference type="ARBA" id="ARBA00023014"/>
    </source>
</evidence>
<sequence>MNRGYTYEDYIEQVRKLKESIPQIAITTDLIAGFPSETDNDHSMTIKALRSIEFDGIFAFKFSPRQGTKAAEMEGSINEEIKSQRLNEILRLKDDITLRKNKELIGTLQEVIIEGASKTEKGKLTGRTRTNKIVNFEGDESVIGRLISVEIVRAMRHSLEGRLPSQSQ</sequence>
<dbReference type="PANTHER" id="PTHR43020">
    <property type="entry name" value="CDK5 REGULATORY SUBUNIT-ASSOCIATED PROTEIN 1"/>
    <property type="match status" value="1"/>
</dbReference>
<dbReference type="InterPro" id="IPR007197">
    <property type="entry name" value="rSAM"/>
</dbReference>
<evidence type="ECO:0000256" key="2">
    <source>
        <dbReference type="ARBA" id="ARBA00022485"/>
    </source>
</evidence>
<feature type="domain" description="Radical SAM core" evidence="9">
    <location>
        <begin position="1"/>
        <end position="99"/>
    </location>
</feature>
<dbReference type="Pfam" id="PF01938">
    <property type="entry name" value="TRAM"/>
    <property type="match status" value="1"/>
</dbReference>
<dbReference type="InterPro" id="IPR023404">
    <property type="entry name" value="rSAM_horseshoe"/>
</dbReference>
<dbReference type="GO" id="GO:0046872">
    <property type="term" value="F:metal ion binding"/>
    <property type="evidence" value="ECO:0007669"/>
    <property type="project" value="UniProtKB-KW"/>
</dbReference>
<protein>
    <recommendedName>
        <fullName evidence="7">tRNA-2-methylthio-N(6)-dimethylallyladenosine synthase</fullName>
        <ecNumber evidence="7">2.8.4.3</ecNumber>
    </recommendedName>
</protein>
<dbReference type="PROSITE" id="PS50926">
    <property type="entry name" value="TRAM"/>
    <property type="match status" value="1"/>
</dbReference>
<keyword evidence="4" id="KW-0479">Metal-binding</keyword>
<organism evidence="10 11">
    <name type="scientific">Candidatus Hakubella thermalkaliphila</name>
    <dbReference type="NCBI Taxonomy" id="2754717"/>
    <lineage>
        <taxon>Bacteria</taxon>
        <taxon>Bacillati</taxon>
        <taxon>Actinomycetota</taxon>
        <taxon>Actinomycetota incertae sedis</taxon>
        <taxon>Candidatus Hakubellales</taxon>
        <taxon>Candidatus Hakubellaceae</taxon>
        <taxon>Candidatus Hakubella</taxon>
    </lineage>
</organism>
<dbReference type="GO" id="GO:0051539">
    <property type="term" value="F:4 iron, 4 sulfur cluster binding"/>
    <property type="evidence" value="ECO:0007669"/>
    <property type="project" value="UniProtKB-KW"/>
</dbReference>
<keyword evidence="3" id="KW-0949">S-adenosyl-L-methionine</keyword>
<dbReference type="AlphaFoldDB" id="A0A6V8PLJ5"/>
<dbReference type="EMBL" id="BLSA01000543">
    <property type="protein sequence ID" value="GFP33535.1"/>
    <property type="molecule type" value="Genomic_DNA"/>
</dbReference>
<keyword evidence="5" id="KW-0408">Iron</keyword>
<dbReference type="SUPFAM" id="SSF102114">
    <property type="entry name" value="Radical SAM enzymes"/>
    <property type="match status" value="1"/>
</dbReference>
<reference evidence="10 11" key="1">
    <citation type="journal article" date="2020" name="Front. Microbiol.">
        <title>Single-cell genomics of novel Actinobacteria with the Wood-Ljungdahl pathway discovered in a serpentinizing system.</title>
        <authorList>
            <person name="Merino N."/>
            <person name="Kawai M."/>
            <person name="Boyd E.S."/>
            <person name="Colman D.R."/>
            <person name="McGlynn S.E."/>
            <person name="Nealson K.H."/>
            <person name="Kurokawa K."/>
            <person name="Hongoh Y."/>
        </authorList>
    </citation>
    <scope>NUCLEOTIDE SEQUENCE [LARGE SCALE GENOMIC DNA]</scope>
    <source>
        <strain evidence="10 11">S42</strain>
    </source>
</reference>
<evidence type="ECO:0000259" key="9">
    <source>
        <dbReference type="PROSITE" id="PS51918"/>
    </source>
</evidence>
<accession>A0A6V8PLJ5</accession>
<evidence type="ECO:0000256" key="7">
    <source>
        <dbReference type="ARBA" id="ARBA00033765"/>
    </source>
</evidence>
<comment type="function">
    <text evidence="1">Catalyzes the methylthiolation of N6-(dimethylallyl)adenosine (i(6)A), leading to the formation of 2-methylthio-N6-(dimethylallyl)adenosine (ms(2)i(6)A) at position 37 in tRNAs that read codons beginning with uridine.</text>
</comment>
<comment type="caution">
    <text evidence="10">The sequence shown here is derived from an EMBL/GenBank/DDBJ whole genome shotgun (WGS) entry which is preliminary data.</text>
</comment>
<dbReference type="Proteomes" id="UP000568877">
    <property type="component" value="Unassembled WGS sequence"/>
</dbReference>
<evidence type="ECO:0000256" key="1">
    <source>
        <dbReference type="ARBA" id="ARBA00003234"/>
    </source>
</evidence>
<keyword evidence="6" id="KW-0411">Iron-sulfur</keyword>
<evidence type="ECO:0000256" key="5">
    <source>
        <dbReference type="ARBA" id="ARBA00023004"/>
    </source>
</evidence>
<dbReference type="InterPro" id="IPR002792">
    <property type="entry name" value="TRAM_dom"/>
</dbReference>